<feature type="transmembrane region" description="Helical" evidence="1">
    <location>
        <begin position="50"/>
        <end position="71"/>
    </location>
</feature>
<proteinExistence type="predicted"/>
<name>A0A1E5GUC4_9ENTE</name>
<dbReference type="AlphaFoldDB" id="A0A1E5GUC4"/>
<sequence length="301" mass="34910">MGKDSKMWNQINKNSEDINEILKQLATENCKKKDEKIEKVSWFTKHKDKISGFGTILGSILTLVTLAFVSYKQKEISQNNLKLSENVAELNKANLPLQYKISYVDLKNVNTEFKVTEDKFPVDSIHTNYELNLSGEIRLDYKILQGAINTIYLVDLHIDKKLTIDDFVFQGDKANLKLKIEGSDYFKIKKAPFLVVTVDNNNTVSITYVMPVIETVIKQVKSKNDPDLIRPILQPTEHSVLFITEKEIYSPKQVDDKISDLKNHYKEKYNGKEIDDYFIENQSSLKEKFKEVRNAYLNREK</sequence>
<evidence type="ECO:0000313" key="2">
    <source>
        <dbReference type="EMBL" id="OEG16272.1"/>
    </source>
</evidence>
<evidence type="ECO:0000313" key="3">
    <source>
        <dbReference type="Proteomes" id="UP000094764"/>
    </source>
</evidence>
<keyword evidence="1" id="KW-0812">Transmembrane</keyword>
<dbReference type="EMBL" id="MIKB01000013">
    <property type="protein sequence ID" value="OEG16272.1"/>
    <property type="molecule type" value="Genomic_DNA"/>
</dbReference>
<keyword evidence="1" id="KW-1133">Transmembrane helix</keyword>
<keyword evidence="3" id="KW-1185">Reference proteome</keyword>
<accession>A0A1E5GUC4</accession>
<comment type="caution">
    <text evidence="2">The sequence shown here is derived from an EMBL/GenBank/DDBJ whole genome shotgun (WGS) entry which is preliminary data.</text>
</comment>
<dbReference type="Proteomes" id="UP000094764">
    <property type="component" value="Unassembled WGS sequence"/>
</dbReference>
<evidence type="ECO:0000256" key="1">
    <source>
        <dbReference type="SAM" id="Phobius"/>
    </source>
</evidence>
<keyword evidence="1" id="KW-0472">Membrane</keyword>
<dbReference type="RefSeq" id="WP_069634726.1">
    <property type="nucleotide sequence ID" value="NZ_JXKZ01000007.1"/>
</dbReference>
<protein>
    <submittedName>
        <fullName evidence="2">Uncharacterized protein</fullName>
    </submittedName>
</protein>
<organism evidence="2 3">
    <name type="scientific">Enterococcus quebecensis</name>
    <dbReference type="NCBI Taxonomy" id="903983"/>
    <lineage>
        <taxon>Bacteria</taxon>
        <taxon>Bacillati</taxon>
        <taxon>Bacillota</taxon>
        <taxon>Bacilli</taxon>
        <taxon>Lactobacillales</taxon>
        <taxon>Enterococcaceae</taxon>
        <taxon>Enterococcus</taxon>
    </lineage>
</organism>
<reference evidence="3" key="1">
    <citation type="submission" date="2016-09" db="EMBL/GenBank/DDBJ databases">
        <authorList>
            <person name="Gulvik C.A."/>
        </authorList>
    </citation>
    <scope>NUCLEOTIDE SEQUENCE [LARGE SCALE GENOMIC DNA]</scope>
    <source>
        <strain evidence="3">LMG 26306</strain>
    </source>
</reference>
<gene>
    <name evidence="2" type="ORF">BCR23_05125</name>
</gene>